<dbReference type="InterPro" id="IPR004360">
    <property type="entry name" value="Glyas_Fos-R_dOase_dom"/>
</dbReference>
<feature type="domain" description="VOC" evidence="2">
    <location>
        <begin position="54"/>
        <end position="172"/>
    </location>
</feature>
<dbReference type="SUPFAM" id="SSF54593">
    <property type="entry name" value="Glyoxalase/Bleomycin resistance protein/Dihydroxybiphenyl dioxygenase"/>
    <property type="match status" value="1"/>
</dbReference>
<dbReference type="InterPro" id="IPR037523">
    <property type="entry name" value="VOC_core"/>
</dbReference>
<gene>
    <name evidence="3" type="ORF">STRAU_5218</name>
</gene>
<evidence type="ECO:0000313" key="3">
    <source>
        <dbReference type="EMBL" id="EPH41727.1"/>
    </source>
</evidence>
<dbReference type="PANTHER" id="PTHR33993">
    <property type="entry name" value="GLYOXALASE-RELATED"/>
    <property type="match status" value="1"/>
</dbReference>
<dbReference type="AlphaFoldDB" id="S4AJR6"/>
<organism evidence="3 4">
    <name type="scientific">Streptomyces aurantiacus JA 4570</name>
    <dbReference type="NCBI Taxonomy" id="1286094"/>
    <lineage>
        <taxon>Bacteria</taxon>
        <taxon>Bacillati</taxon>
        <taxon>Actinomycetota</taxon>
        <taxon>Actinomycetes</taxon>
        <taxon>Kitasatosporales</taxon>
        <taxon>Streptomycetaceae</taxon>
        <taxon>Streptomyces</taxon>
        <taxon>Streptomyces aurantiacus group</taxon>
    </lineage>
</organism>
<proteinExistence type="predicted"/>
<protein>
    <recommendedName>
        <fullName evidence="2">VOC domain-containing protein</fullName>
    </recommendedName>
</protein>
<dbReference type="EMBL" id="AOPZ01000286">
    <property type="protein sequence ID" value="EPH41727.1"/>
    <property type="molecule type" value="Genomic_DNA"/>
</dbReference>
<dbReference type="PATRIC" id="fig|1286094.4.peg.5157"/>
<accession>S4AJR6</accession>
<evidence type="ECO:0000256" key="1">
    <source>
        <dbReference type="SAM" id="MobiDB-lite"/>
    </source>
</evidence>
<sequence>MRRGWAWPSGPATGAIPLGGRHGTAQLGGRPMSSGPPAGQHQAIRRDHKEDGTMPATIQPMLITPDLDRLVAFYQQLLGAEETARVPDEGPTFFVDLRIKGSDLGIVADKNVELGTPQRMLLSVAVDAVDELLPRVEALGGTVLGPANDMPWGQRVAHIQDPDGNAVNLAQPI</sequence>
<dbReference type="Proteomes" id="UP000014629">
    <property type="component" value="Unassembled WGS sequence"/>
</dbReference>
<dbReference type="PROSITE" id="PS51819">
    <property type="entry name" value="VOC"/>
    <property type="match status" value="1"/>
</dbReference>
<evidence type="ECO:0000259" key="2">
    <source>
        <dbReference type="PROSITE" id="PS51819"/>
    </source>
</evidence>
<evidence type="ECO:0000313" key="4">
    <source>
        <dbReference type="Proteomes" id="UP000014629"/>
    </source>
</evidence>
<dbReference type="PANTHER" id="PTHR33993:SF14">
    <property type="entry name" value="GB|AAF24581.1"/>
    <property type="match status" value="1"/>
</dbReference>
<reference evidence="3 4" key="1">
    <citation type="submission" date="2013-02" db="EMBL/GenBank/DDBJ databases">
        <title>Draft Genome Sequence of Streptomyces aurantiacus, Which Produces Setomimycin.</title>
        <authorList>
            <person name="Gruening B.A."/>
            <person name="Praeg A."/>
            <person name="Erxleben A."/>
            <person name="Guenther S."/>
            <person name="Mueller M."/>
        </authorList>
    </citation>
    <scope>NUCLEOTIDE SEQUENCE [LARGE SCALE GENOMIC DNA]</scope>
    <source>
        <strain evidence="3 4">JA 4570</strain>
    </source>
</reference>
<comment type="caution">
    <text evidence="3">The sequence shown here is derived from an EMBL/GenBank/DDBJ whole genome shotgun (WGS) entry which is preliminary data.</text>
</comment>
<dbReference type="InterPro" id="IPR052164">
    <property type="entry name" value="Anthracycline_SecMetBiosynth"/>
</dbReference>
<name>S4AJR6_9ACTN</name>
<dbReference type="InterPro" id="IPR029068">
    <property type="entry name" value="Glyas_Bleomycin-R_OHBP_Dase"/>
</dbReference>
<dbReference type="Gene3D" id="3.10.180.10">
    <property type="entry name" value="2,3-Dihydroxybiphenyl 1,2-Dioxygenase, domain 1"/>
    <property type="match status" value="1"/>
</dbReference>
<feature type="region of interest" description="Disordered" evidence="1">
    <location>
        <begin position="1"/>
        <end position="47"/>
    </location>
</feature>
<dbReference type="Pfam" id="PF00903">
    <property type="entry name" value="Glyoxalase"/>
    <property type="match status" value="1"/>
</dbReference>
<keyword evidence="4" id="KW-1185">Reference proteome</keyword>